<organism evidence="7 8">
    <name type="scientific">Bizionia sediminis</name>
    <dbReference type="NCBI Taxonomy" id="1737064"/>
    <lineage>
        <taxon>Bacteria</taxon>
        <taxon>Pseudomonadati</taxon>
        <taxon>Bacteroidota</taxon>
        <taxon>Flavobacteriia</taxon>
        <taxon>Flavobacteriales</taxon>
        <taxon>Flavobacteriaceae</taxon>
        <taxon>Bizionia</taxon>
    </lineage>
</organism>
<feature type="transmembrane region" description="Helical" evidence="2">
    <location>
        <begin position="212"/>
        <end position="230"/>
    </location>
</feature>
<protein>
    <submittedName>
        <fullName evidence="7">Histidine kinase</fullName>
    </submittedName>
</protein>
<feature type="signal peptide" evidence="3">
    <location>
        <begin position="1"/>
        <end position="24"/>
    </location>
</feature>
<keyword evidence="7" id="KW-0808">Transferase</keyword>
<keyword evidence="1" id="KW-0175">Coiled coil</keyword>
<name>A0ABW5KVS1_9FLAO</name>
<keyword evidence="2" id="KW-1133">Transmembrane helix</keyword>
<evidence type="ECO:0000259" key="4">
    <source>
        <dbReference type="Pfam" id="PF06580"/>
    </source>
</evidence>
<evidence type="ECO:0000259" key="6">
    <source>
        <dbReference type="Pfam" id="PF07696"/>
    </source>
</evidence>
<keyword evidence="8" id="KW-1185">Reference proteome</keyword>
<feature type="domain" description="7TM-DISM receptor extracellular" evidence="6">
    <location>
        <begin position="69"/>
        <end position="152"/>
    </location>
</feature>
<feature type="chain" id="PRO_5046282899" evidence="3">
    <location>
        <begin position="25"/>
        <end position="675"/>
    </location>
</feature>
<feature type="coiled-coil region" evidence="1">
    <location>
        <begin position="433"/>
        <end position="460"/>
    </location>
</feature>
<dbReference type="InterPro" id="IPR010559">
    <property type="entry name" value="Sig_transdc_His_kin_internal"/>
</dbReference>
<feature type="domain" description="7TM-DISM receptor extracellular" evidence="5">
    <location>
        <begin position="188"/>
        <end position="401"/>
    </location>
</feature>
<evidence type="ECO:0000259" key="5">
    <source>
        <dbReference type="Pfam" id="PF07695"/>
    </source>
</evidence>
<keyword evidence="2" id="KW-0812">Transmembrane</keyword>
<feature type="transmembrane region" description="Helical" evidence="2">
    <location>
        <begin position="283"/>
        <end position="304"/>
    </location>
</feature>
<proteinExistence type="predicted"/>
<evidence type="ECO:0000256" key="1">
    <source>
        <dbReference type="SAM" id="Coils"/>
    </source>
</evidence>
<sequence length="675" mass="78279">MKKAVIIGIFFIFNCLAISGQINADTVAIKLDLINHPEVKALKTNSNVAFKTILGSNNWKAYDSTFAVNSETAVWINFEIKNTSQDSLTTYLFYGGYYVDIYLEQENGYEHYKNGYFRPVNQRSEPKSYYFTELTLAAFQQAQCYIKLSSHSDKKNYTAPILFSKLGYLEFMDTVKRAHSPPVAFIYVYLVSLCCIALFTLVFCFRLKKQVYYYYFMYLFFQIVYAFLVLQSTPATIVNLAQHFPHFSYLIAESVQFIFIGFYIYFILYLLSLKTFSLKLAKALKILAIVCFGYALLWFGFNVFHFNSDVRRMASIIIRIVVLPFNLFLFGWIIYKVKHPLLKYFVVGQSLFFVGSVLSSIVYYNGLHLVPNGIFNFWHSQNIIFMAGLLGEVLCFSIALGESMFLVQKEKEKTSQKLIEQLQQNQIMESNMRKELDKQINQKTEELIQLYSEIEKQKEEQFKKSFTERLRNMEMLALRSQMNPHFIFNSLNALKSLVMQSRDEAAINYLDDFSILLRTILQNSSKNIITVEEELEILVLYLSLEKSRLGNNFSYHIQCNSREALSQYTIPPLLLQPFVENAIWHGLHPSNKPQKNLSVIFDTSKQLKIIIEDNGIGRMESGKAKKMHQPLGTNITKERLTLYNHISHTQMQLNILDLEENGVPSGTRITITYID</sequence>
<dbReference type="InterPro" id="IPR011622">
    <property type="entry name" value="7TMR_DISM_rcpt_extracell_dom2"/>
</dbReference>
<feature type="transmembrane region" description="Helical" evidence="2">
    <location>
        <begin position="383"/>
        <end position="407"/>
    </location>
</feature>
<feature type="transmembrane region" description="Helical" evidence="2">
    <location>
        <begin position="342"/>
        <end position="363"/>
    </location>
</feature>
<dbReference type="RefSeq" id="WP_376893899.1">
    <property type="nucleotide sequence ID" value="NZ_JBHULS010000004.1"/>
</dbReference>
<dbReference type="Gene3D" id="2.60.40.2380">
    <property type="match status" value="1"/>
</dbReference>
<reference evidence="8" key="1">
    <citation type="journal article" date="2019" name="Int. J. Syst. Evol. Microbiol.">
        <title>The Global Catalogue of Microorganisms (GCM) 10K type strain sequencing project: providing services to taxonomists for standard genome sequencing and annotation.</title>
        <authorList>
            <consortium name="The Broad Institute Genomics Platform"/>
            <consortium name="The Broad Institute Genome Sequencing Center for Infectious Disease"/>
            <person name="Wu L."/>
            <person name="Ma J."/>
        </authorList>
    </citation>
    <scope>NUCLEOTIDE SEQUENCE [LARGE SCALE GENOMIC DNA]</scope>
    <source>
        <strain evidence="8">KCTC 42587</strain>
    </source>
</reference>
<keyword evidence="7" id="KW-0418">Kinase</keyword>
<dbReference type="GO" id="GO:0016301">
    <property type="term" value="F:kinase activity"/>
    <property type="evidence" value="ECO:0007669"/>
    <property type="project" value="UniProtKB-KW"/>
</dbReference>
<dbReference type="Gene3D" id="3.30.565.10">
    <property type="entry name" value="Histidine kinase-like ATPase, C-terminal domain"/>
    <property type="match status" value="1"/>
</dbReference>
<keyword evidence="2" id="KW-0472">Membrane</keyword>
<evidence type="ECO:0000256" key="2">
    <source>
        <dbReference type="SAM" id="Phobius"/>
    </source>
</evidence>
<accession>A0ABW5KVS1</accession>
<dbReference type="InterPro" id="IPR036890">
    <property type="entry name" value="HATPase_C_sf"/>
</dbReference>
<dbReference type="InterPro" id="IPR050640">
    <property type="entry name" value="Bact_2-comp_sensor_kinase"/>
</dbReference>
<dbReference type="Proteomes" id="UP001597472">
    <property type="component" value="Unassembled WGS sequence"/>
</dbReference>
<gene>
    <name evidence="7" type="ORF">ACFSQP_09735</name>
</gene>
<evidence type="ECO:0000256" key="3">
    <source>
        <dbReference type="SAM" id="SignalP"/>
    </source>
</evidence>
<dbReference type="Pfam" id="PF07696">
    <property type="entry name" value="7TMR-DISMED2"/>
    <property type="match status" value="1"/>
</dbReference>
<comment type="caution">
    <text evidence="7">The sequence shown here is derived from an EMBL/GenBank/DDBJ whole genome shotgun (WGS) entry which is preliminary data.</text>
</comment>
<dbReference type="Pfam" id="PF07695">
    <property type="entry name" value="7TMR-DISM_7TM"/>
    <property type="match status" value="1"/>
</dbReference>
<dbReference type="InterPro" id="IPR011623">
    <property type="entry name" value="7TMR_DISM_rcpt_extracell_dom1"/>
</dbReference>
<dbReference type="PANTHER" id="PTHR34220">
    <property type="entry name" value="SENSOR HISTIDINE KINASE YPDA"/>
    <property type="match status" value="1"/>
</dbReference>
<evidence type="ECO:0000313" key="7">
    <source>
        <dbReference type="EMBL" id="MFD2552095.1"/>
    </source>
</evidence>
<dbReference type="PANTHER" id="PTHR34220:SF7">
    <property type="entry name" value="SENSOR HISTIDINE KINASE YPDA"/>
    <property type="match status" value="1"/>
</dbReference>
<feature type="domain" description="Signal transduction histidine kinase internal region" evidence="4">
    <location>
        <begin position="473"/>
        <end position="553"/>
    </location>
</feature>
<keyword evidence="3" id="KW-0732">Signal</keyword>
<evidence type="ECO:0000313" key="8">
    <source>
        <dbReference type="Proteomes" id="UP001597472"/>
    </source>
</evidence>
<feature type="transmembrane region" description="Helical" evidence="2">
    <location>
        <begin position="316"/>
        <end position="335"/>
    </location>
</feature>
<dbReference type="EMBL" id="JBHULS010000004">
    <property type="protein sequence ID" value="MFD2552095.1"/>
    <property type="molecule type" value="Genomic_DNA"/>
</dbReference>
<feature type="transmembrane region" description="Helical" evidence="2">
    <location>
        <begin position="184"/>
        <end position="205"/>
    </location>
</feature>
<dbReference type="Pfam" id="PF06580">
    <property type="entry name" value="His_kinase"/>
    <property type="match status" value="1"/>
</dbReference>
<dbReference type="SUPFAM" id="SSF55874">
    <property type="entry name" value="ATPase domain of HSP90 chaperone/DNA topoisomerase II/histidine kinase"/>
    <property type="match status" value="1"/>
</dbReference>
<feature type="transmembrane region" description="Helical" evidence="2">
    <location>
        <begin position="250"/>
        <end position="271"/>
    </location>
</feature>